<gene>
    <name evidence="2" type="ORF">Ari01nite_79510</name>
</gene>
<comment type="caution">
    <text evidence="2">The sequence shown here is derived from an EMBL/GenBank/DDBJ whole genome shotgun (WGS) entry which is preliminary data.</text>
</comment>
<dbReference type="Proteomes" id="UP000636960">
    <property type="component" value="Unassembled WGS sequence"/>
</dbReference>
<keyword evidence="3" id="KW-1185">Reference proteome</keyword>
<protein>
    <submittedName>
        <fullName evidence="2">Lactoylglutathione lyase</fullName>
    </submittedName>
</protein>
<dbReference type="InterPro" id="IPR041581">
    <property type="entry name" value="Glyoxalase_6"/>
</dbReference>
<evidence type="ECO:0000313" key="3">
    <source>
        <dbReference type="Proteomes" id="UP000636960"/>
    </source>
</evidence>
<organism evidence="2 3">
    <name type="scientific">Paractinoplanes rishiriensis</name>
    <dbReference type="NCBI Taxonomy" id="1050105"/>
    <lineage>
        <taxon>Bacteria</taxon>
        <taxon>Bacillati</taxon>
        <taxon>Actinomycetota</taxon>
        <taxon>Actinomycetes</taxon>
        <taxon>Micromonosporales</taxon>
        <taxon>Micromonosporaceae</taxon>
        <taxon>Paractinoplanes</taxon>
    </lineage>
</organism>
<dbReference type="PANTHER" id="PTHR35908">
    <property type="entry name" value="HYPOTHETICAL FUSION PROTEIN"/>
    <property type="match status" value="1"/>
</dbReference>
<dbReference type="PANTHER" id="PTHR35908:SF1">
    <property type="entry name" value="CONSERVED PROTEIN"/>
    <property type="match status" value="1"/>
</dbReference>
<dbReference type="InterPro" id="IPR029068">
    <property type="entry name" value="Glyas_Bleomycin-R_OHBP_Dase"/>
</dbReference>
<dbReference type="RefSeq" id="WP_203788354.1">
    <property type="nucleotide sequence ID" value="NZ_BOMV01000083.1"/>
</dbReference>
<dbReference type="AlphaFoldDB" id="A0A919K3Z9"/>
<evidence type="ECO:0000259" key="1">
    <source>
        <dbReference type="Pfam" id="PF18029"/>
    </source>
</evidence>
<dbReference type="SUPFAM" id="SSF54593">
    <property type="entry name" value="Glyoxalase/Bleomycin resistance protein/Dihydroxybiphenyl dioxygenase"/>
    <property type="match status" value="1"/>
</dbReference>
<reference evidence="2" key="1">
    <citation type="submission" date="2021-01" db="EMBL/GenBank/DDBJ databases">
        <title>Whole genome shotgun sequence of Actinoplanes rishiriensis NBRC 108556.</title>
        <authorList>
            <person name="Komaki H."/>
            <person name="Tamura T."/>
        </authorList>
    </citation>
    <scope>NUCLEOTIDE SEQUENCE</scope>
    <source>
        <strain evidence="2">NBRC 108556</strain>
    </source>
</reference>
<accession>A0A919K3Z9</accession>
<sequence>MLRLTEIVIDCHDPAALAAFWTAALGYRTLRTDDHEVEIGPADGSGPALVLLVVPDRKTVKNRLHLDLRPEPGCTIGAEVDRLLALGATRADIGQGEIAWSVLADPEGNEFCVLAPVQ</sequence>
<keyword evidence="2" id="KW-0456">Lyase</keyword>
<dbReference type="Pfam" id="PF18029">
    <property type="entry name" value="Glyoxalase_6"/>
    <property type="match status" value="1"/>
</dbReference>
<proteinExistence type="predicted"/>
<feature type="domain" description="Glyoxalase-like" evidence="1">
    <location>
        <begin position="6"/>
        <end position="114"/>
    </location>
</feature>
<name>A0A919K3Z9_9ACTN</name>
<dbReference type="Gene3D" id="3.10.180.10">
    <property type="entry name" value="2,3-Dihydroxybiphenyl 1,2-Dioxygenase, domain 1"/>
    <property type="match status" value="1"/>
</dbReference>
<dbReference type="GO" id="GO:0016829">
    <property type="term" value="F:lyase activity"/>
    <property type="evidence" value="ECO:0007669"/>
    <property type="project" value="UniProtKB-KW"/>
</dbReference>
<dbReference type="EMBL" id="BOMV01000083">
    <property type="protein sequence ID" value="GIF00487.1"/>
    <property type="molecule type" value="Genomic_DNA"/>
</dbReference>
<evidence type="ECO:0000313" key="2">
    <source>
        <dbReference type="EMBL" id="GIF00487.1"/>
    </source>
</evidence>